<dbReference type="InterPro" id="IPR050905">
    <property type="entry name" value="Plant_NBS-LRR"/>
</dbReference>
<dbReference type="Gene3D" id="3.80.10.10">
    <property type="entry name" value="Ribonuclease Inhibitor"/>
    <property type="match status" value="4"/>
</dbReference>
<accession>A0A5D2W3I5</accession>
<organism evidence="10 11">
    <name type="scientific">Gossypium mustelinum</name>
    <name type="common">Cotton</name>
    <name type="synonym">Gossypium caicoense</name>
    <dbReference type="NCBI Taxonomy" id="34275"/>
    <lineage>
        <taxon>Eukaryota</taxon>
        <taxon>Viridiplantae</taxon>
        <taxon>Streptophyta</taxon>
        <taxon>Embryophyta</taxon>
        <taxon>Tracheophyta</taxon>
        <taxon>Spermatophyta</taxon>
        <taxon>Magnoliopsida</taxon>
        <taxon>eudicotyledons</taxon>
        <taxon>Gunneridae</taxon>
        <taxon>Pentapetalae</taxon>
        <taxon>rosids</taxon>
        <taxon>malvids</taxon>
        <taxon>Malvales</taxon>
        <taxon>Malvaceae</taxon>
        <taxon>Malvoideae</taxon>
        <taxon>Gossypium</taxon>
    </lineage>
</organism>
<proteinExistence type="inferred from homology"/>
<dbReference type="SUPFAM" id="SSF52540">
    <property type="entry name" value="P-loop containing nucleoside triphosphate hydrolases"/>
    <property type="match status" value="1"/>
</dbReference>
<feature type="domain" description="Disease resistance protein At4g27190-like leucine-rich repeats" evidence="9">
    <location>
        <begin position="726"/>
        <end position="856"/>
    </location>
</feature>
<feature type="domain" description="Disease resistance protein At4g27190-like leucine-rich repeats" evidence="9">
    <location>
        <begin position="978"/>
        <end position="1106"/>
    </location>
</feature>
<keyword evidence="5" id="KW-0611">Plant defense</keyword>
<gene>
    <name evidence="10" type="ORF">E1A91_D01G047200v1</name>
</gene>
<dbReference type="GO" id="GO:0006952">
    <property type="term" value="P:defense response"/>
    <property type="evidence" value="ECO:0007669"/>
    <property type="project" value="UniProtKB-KW"/>
</dbReference>
<dbReference type="GO" id="GO:0043531">
    <property type="term" value="F:ADP binding"/>
    <property type="evidence" value="ECO:0007669"/>
    <property type="project" value="InterPro"/>
</dbReference>
<dbReference type="Gene3D" id="1.10.8.430">
    <property type="entry name" value="Helical domain of apoptotic protease-activating factors"/>
    <property type="match status" value="1"/>
</dbReference>
<keyword evidence="6" id="KW-0067">ATP-binding</keyword>
<dbReference type="InterPro" id="IPR057135">
    <property type="entry name" value="At4g27190-like_LRR"/>
</dbReference>
<dbReference type="GO" id="GO:0005524">
    <property type="term" value="F:ATP binding"/>
    <property type="evidence" value="ECO:0007669"/>
    <property type="project" value="UniProtKB-KW"/>
</dbReference>
<dbReference type="InterPro" id="IPR036388">
    <property type="entry name" value="WH-like_DNA-bd_sf"/>
</dbReference>
<feature type="region of interest" description="Disordered" evidence="7">
    <location>
        <begin position="1728"/>
        <end position="1747"/>
    </location>
</feature>
<dbReference type="Pfam" id="PF00931">
    <property type="entry name" value="NB-ARC"/>
    <property type="match status" value="1"/>
</dbReference>
<dbReference type="InterPro" id="IPR027417">
    <property type="entry name" value="P-loop_NTPase"/>
</dbReference>
<dbReference type="PANTHER" id="PTHR33463:SF203">
    <property type="entry name" value="AAA+ ATPASE DOMAIN-CONTAINING PROTEIN"/>
    <property type="match status" value="1"/>
</dbReference>
<feature type="domain" description="Disease resistance protein At4g27190-like leucine-rich repeats" evidence="9">
    <location>
        <begin position="1405"/>
        <end position="1526"/>
    </location>
</feature>
<dbReference type="InterPro" id="IPR002182">
    <property type="entry name" value="NB-ARC"/>
</dbReference>
<evidence type="ECO:0000256" key="3">
    <source>
        <dbReference type="ARBA" id="ARBA00022737"/>
    </source>
</evidence>
<dbReference type="PRINTS" id="PR00364">
    <property type="entry name" value="DISEASERSIST"/>
</dbReference>
<dbReference type="Proteomes" id="UP000323597">
    <property type="component" value="Chromosome D01"/>
</dbReference>
<feature type="domain" description="Disease resistance protein At4g27190-like leucine-rich repeats" evidence="9">
    <location>
        <begin position="1580"/>
        <end position="1716"/>
    </location>
</feature>
<keyword evidence="3" id="KW-0677">Repeat</keyword>
<keyword evidence="2" id="KW-0433">Leucine-rich repeat</keyword>
<dbReference type="InterPro" id="IPR042197">
    <property type="entry name" value="Apaf_helical"/>
</dbReference>
<dbReference type="Gene3D" id="1.10.10.10">
    <property type="entry name" value="Winged helix-like DNA-binding domain superfamily/Winged helix DNA-binding domain"/>
    <property type="match status" value="1"/>
</dbReference>
<evidence type="ECO:0000256" key="6">
    <source>
        <dbReference type="ARBA" id="ARBA00022840"/>
    </source>
</evidence>
<keyword evidence="4" id="KW-0547">Nucleotide-binding</keyword>
<comment type="similarity">
    <text evidence="1">Belongs to the disease resistance NB-LRR family.</text>
</comment>
<evidence type="ECO:0000256" key="2">
    <source>
        <dbReference type="ARBA" id="ARBA00022614"/>
    </source>
</evidence>
<feature type="domain" description="Disease resistance protein At4g27190-like leucine-rich repeats" evidence="9">
    <location>
        <begin position="1161"/>
        <end position="1210"/>
    </location>
</feature>
<dbReference type="SUPFAM" id="SSF52047">
    <property type="entry name" value="RNI-like"/>
    <property type="match status" value="2"/>
</dbReference>
<evidence type="ECO:0000259" key="9">
    <source>
        <dbReference type="Pfam" id="PF23247"/>
    </source>
</evidence>
<feature type="domain" description="Disease resistance protein At4g27190-like leucine-rich repeats" evidence="9">
    <location>
        <begin position="1216"/>
        <end position="1323"/>
    </location>
</feature>
<name>A0A5D2W3I5_GOSMU</name>
<reference evidence="10 11" key="1">
    <citation type="submission" date="2019-07" db="EMBL/GenBank/DDBJ databases">
        <title>WGS assembly of Gossypium mustelinum.</title>
        <authorList>
            <person name="Chen Z.J."/>
            <person name="Sreedasyam A."/>
            <person name="Ando A."/>
            <person name="Song Q."/>
            <person name="De L."/>
            <person name="Hulse-Kemp A."/>
            <person name="Ding M."/>
            <person name="Ye W."/>
            <person name="Kirkbride R."/>
            <person name="Jenkins J."/>
            <person name="Plott C."/>
            <person name="Lovell J."/>
            <person name="Lin Y.-M."/>
            <person name="Vaughn R."/>
            <person name="Liu B."/>
            <person name="Li W."/>
            <person name="Simpson S."/>
            <person name="Scheffler B."/>
            <person name="Saski C."/>
            <person name="Grover C."/>
            <person name="Hu G."/>
            <person name="Conover J."/>
            <person name="Carlson J."/>
            <person name="Shu S."/>
            <person name="Boston L."/>
            <person name="Williams M."/>
            <person name="Peterson D."/>
            <person name="Mcgee K."/>
            <person name="Jones D."/>
            <person name="Wendel J."/>
            <person name="Stelly D."/>
            <person name="Grimwood J."/>
            <person name="Schmutz J."/>
        </authorList>
    </citation>
    <scope>NUCLEOTIDE SEQUENCE [LARGE SCALE GENOMIC DNA]</scope>
    <source>
        <strain evidence="10">1408120.09</strain>
    </source>
</reference>
<evidence type="ECO:0000256" key="1">
    <source>
        <dbReference type="ARBA" id="ARBA00008894"/>
    </source>
</evidence>
<evidence type="ECO:0000259" key="8">
    <source>
        <dbReference type="Pfam" id="PF00931"/>
    </source>
</evidence>
<dbReference type="InterPro" id="IPR032675">
    <property type="entry name" value="LRR_dom_sf"/>
</dbReference>
<evidence type="ECO:0000313" key="10">
    <source>
        <dbReference type="EMBL" id="TYI96109.1"/>
    </source>
</evidence>
<dbReference type="Pfam" id="PF23247">
    <property type="entry name" value="LRR_RPS2"/>
    <property type="match status" value="6"/>
</dbReference>
<protein>
    <submittedName>
        <fullName evidence="10">Uncharacterized protein</fullName>
    </submittedName>
</protein>
<evidence type="ECO:0000256" key="7">
    <source>
        <dbReference type="SAM" id="MobiDB-lite"/>
    </source>
</evidence>
<dbReference type="Gene3D" id="3.40.50.300">
    <property type="entry name" value="P-loop containing nucleotide triphosphate hydrolases"/>
    <property type="match status" value="1"/>
</dbReference>
<sequence>MAGAFCTGAVSNCVGTLMVDYLVKPIDRRIRYLFRFHKLIEDLRQQQRYLKREQTRVEEDVKEAKLQIQTQVIEDYVVEWLTNVENASKDVQNLDSRVEENKRCLRWCPNWCWRYQLGKEIEKKTVYISKLVKDSHFERIGHPAELPNLDLATSKNHVDLKSSDAAFDKIMESLKDDKVKKIGVWGMGGVGKTTLVKNVGGEVKGFDRVIMVTVSETLDIEKIQNKIADDIDLKFDKNTEGGKATELWSRLSNGKFLVILDDLWKEWNDDGDLRKIGIPLVKDEKGCKIILTTRNYNVCQHMECEETVQVKVLEDDEAWTLFEMNAGLKKADSRVIGEAKKIVKECKGLPLAIVTLARALKGKGPNTWKDAREKLEGSELMEIRSIQKETDKNAYMSLKISYEHLEDKMAQTCFLLCALYPEDHSINVEDLVRYAWGLNLYDKAYSIEKMRNEVLSVIDHLKDCCLLEDGAVKRYVKLHDIVRDVALWIASEEKSGFMIKSRLELLNRSSESCKAISLLDSEEKNFPDRLILSKLEILLLKNCKVQGTCFLGMRELKVLSLEGSTGVISLYALRFLPKLRALHLENFEDFMFLGNLITLEILSLSGSNFEGLANELGRLKDLKMLDLTNCALFSSSSPNVIQRLSQLEELYLSNTTNDIYLVIKSLTRLTRLNLWVFSQHFPPDFEFPELEKFNICINYGRMSLIFSAARSLDINQEVFPYNAVSQLLGNLESLVVSGIKDEYVECLTNKTQQKVSVSMILRNLKQVSIGYCSNLKVVFQMEEVEENEAPLLSNLKILNLEGLPDLSCIWELPTQHVRLESLVYLTIKRCPRLKSLFSLSLAQSLVLLEKLEIFYCPELKQIVTELEGNEGEISSAINSHTSLCFPKLTKLYISTCDGLEYIFPQSLASHGLQGLTLGIHCCPKLKQVFRVANDSMLQYQQSLRSLSSFSISDCPLLTDSVVHLEAEKASIEGVRLSAFKDSFKTSKELRLSDIKDHNLVPEANEDGLNGVTSLELQNCQDLECLVDTTATATKNGPTSAFTHLETLSIAKMPRLEALCKGQPPQGFLKNLKHLGIVNCCKLKSLFSPSLIQSLVLLEELNIGCCDELKTLFADPKIDGEIESKTSSLPLGLPKLNTLSIKGCAKLEYVVPKPSSLPLRLPKLNTLSIKECAKLEYVVPITLAQGLPALESLTVSWCDELKQVFGMPNEQDGVQHHGSLPKLNTLSIKRCAKLEYVVPITLAQGLPALESLTVSWCDELKQVFGMPNEQDGVQHHGSLLLRRLQCLKLKGLRNFTSFVPQNYIVKAPSLKRLGANDCPKVINIPIQQANNQLELTIEKTGLSVFKELLCNTNDLILYNIGDHKNLVPDLIDLEHLDGLTSLSIFNWQGGECLVDISQAMMDFKYNDQSPKCFLQNLKILRVSDCENLSKIFRMDDGIESNAYYLSNLEILEIESYCSLEYVFPHASVGVFSYLREVDLFGLRNLRSIVGGNNFLEAPILEILHIWKCSVFANFTFPKEVKKCGSLKALTFFMEDIDSEDVNLSDTVNTQLIQKSPDFEYITLGNFEQLFQLQGGNIISSLERMELSNVIRLQDIWNGSIHVAINLRELWIHHCNNLTYIFPETLIPYLPQLSILKIKSCVNLKKIIGNDDILESSSSSQGPQLEMKMVFPQLKEIELENLSKLESFSPMGYHLEFPCLHSLDIKECSKMITSFSADYLTLTVHAKTDQASQLNDTSPSREDIIWKRRRPTSLPQYKEEAEEISPFQ</sequence>
<dbReference type="EMBL" id="CM017649">
    <property type="protein sequence ID" value="TYI96109.1"/>
    <property type="molecule type" value="Genomic_DNA"/>
</dbReference>
<dbReference type="SUPFAM" id="SSF52058">
    <property type="entry name" value="L domain-like"/>
    <property type="match status" value="1"/>
</dbReference>
<evidence type="ECO:0000256" key="5">
    <source>
        <dbReference type="ARBA" id="ARBA00022821"/>
    </source>
</evidence>
<dbReference type="FunFam" id="3.40.50.300:FF:001091">
    <property type="entry name" value="Probable disease resistance protein At1g61300"/>
    <property type="match status" value="1"/>
</dbReference>
<feature type="domain" description="NB-ARC" evidence="8">
    <location>
        <begin position="166"/>
        <end position="329"/>
    </location>
</feature>
<evidence type="ECO:0000313" key="11">
    <source>
        <dbReference type="Proteomes" id="UP000323597"/>
    </source>
</evidence>
<evidence type="ECO:0000256" key="4">
    <source>
        <dbReference type="ARBA" id="ARBA00022741"/>
    </source>
</evidence>
<keyword evidence="11" id="KW-1185">Reference proteome</keyword>
<dbReference type="PANTHER" id="PTHR33463">
    <property type="entry name" value="NB-ARC DOMAIN-CONTAINING PROTEIN-RELATED"/>
    <property type="match status" value="1"/>
</dbReference>